<dbReference type="Proteomes" id="UP000036681">
    <property type="component" value="Unplaced"/>
</dbReference>
<sequence>DAVYTAARASFSFCYDFHFVAIIDIPFVGKRCDLGESIMCSIRGTLRVSKRSLFPIAHIWRRASVHICAYCKRNGANAIVESST</sequence>
<reference evidence="2" key="1">
    <citation type="submission" date="2017-02" db="UniProtKB">
        <authorList>
            <consortium name="WormBaseParasite"/>
        </authorList>
    </citation>
    <scope>IDENTIFICATION</scope>
</reference>
<keyword evidence="1" id="KW-1185">Reference proteome</keyword>
<proteinExistence type="predicted"/>
<protein>
    <submittedName>
        <fullName evidence="2">Ovule protein</fullName>
    </submittedName>
</protein>
<name>A0A0M3HP59_ASCLU</name>
<dbReference type="WBParaSite" id="ALUE_0000361301-mRNA-1">
    <property type="protein sequence ID" value="ALUE_0000361301-mRNA-1"/>
    <property type="gene ID" value="ALUE_0000361301"/>
</dbReference>
<accession>A0A0M3HP59</accession>
<dbReference type="AlphaFoldDB" id="A0A0M3HP59"/>
<evidence type="ECO:0000313" key="2">
    <source>
        <dbReference type="WBParaSite" id="ALUE_0000361301-mRNA-1"/>
    </source>
</evidence>
<evidence type="ECO:0000313" key="1">
    <source>
        <dbReference type="Proteomes" id="UP000036681"/>
    </source>
</evidence>
<organism evidence="1 2">
    <name type="scientific">Ascaris lumbricoides</name>
    <name type="common">Giant roundworm</name>
    <dbReference type="NCBI Taxonomy" id="6252"/>
    <lineage>
        <taxon>Eukaryota</taxon>
        <taxon>Metazoa</taxon>
        <taxon>Ecdysozoa</taxon>
        <taxon>Nematoda</taxon>
        <taxon>Chromadorea</taxon>
        <taxon>Rhabditida</taxon>
        <taxon>Spirurina</taxon>
        <taxon>Ascaridomorpha</taxon>
        <taxon>Ascaridoidea</taxon>
        <taxon>Ascarididae</taxon>
        <taxon>Ascaris</taxon>
    </lineage>
</organism>